<name>A0A9X0QBL9_9BACT</name>
<dbReference type="EMBL" id="JACHEB010000002">
    <property type="protein sequence ID" value="MBB5327275.1"/>
    <property type="molecule type" value="Genomic_DNA"/>
</dbReference>
<reference evidence="2 3" key="1">
    <citation type="submission" date="2020-08" db="EMBL/GenBank/DDBJ databases">
        <title>Genomic Encyclopedia of Type Strains, Phase IV (KMG-V): Genome sequencing to study the core and pangenomes of soil and plant-associated prokaryotes.</title>
        <authorList>
            <person name="Whitman W."/>
        </authorList>
    </citation>
    <scope>NUCLEOTIDE SEQUENCE [LARGE SCALE GENOMIC DNA]</scope>
    <source>
        <strain evidence="2 3">X5P2</strain>
    </source>
</reference>
<dbReference type="AlphaFoldDB" id="A0A9X0QBL9"/>
<gene>
    <name evidence="2" type="ORF">HDF14_000880</name>
</gene>
<comment type="caution">
    <text evidence="2">The sequence shown here is derived from an EMBL/GenBank/DDBJ whole genome shotgun (WGS) entry which is preliminary data.</text>
</comment>
<dbReference type="Proteomes" id="UP000535182">
    <property type="component" value="Unassembled WGS sequence"/>
</dbReference>
<feature type="transmembrane region" description="Helical" evidence="1">
    <location>
        <begin position="7"/>
        <end position="27"/>
    </location>
</feature>
<sequence>MKRWLRVSLVFQFILAAYFQLILWFRLGAWNDQPGKSFSELTREGQAAPAFGFATLMVLPLLLFSLAFWKRLTWLMWLGAGGYGVWALLQIQSWWIPMALINVHSVTQKHLKEPSRFSRIAGTSRAGRNAFCIGFALVCSLRNSCNWSIPETPRNSYDL</sequence>
<keyword evidence="1" id="KW-0812">Transmembrane</keyword>
<keyword evidence="1" id="KW-0472">Membrane</keyword>
<dbReference type="RefSeq" id="WP_183973857.1">
    <property type="nucleotide sequence ID" value="NZ_JACHEB010000002.1"/>
</dbReference>
<proteinExistence type="predicted"/>
<evidence type="ECO:0000313" key="3">
    <source>
        <dbReference type="Proteomes" id="UP000535182"/>
    </source>
</evidence>
<feature type="transmembrane region" description="Helical" evidence="1">
    <location>
        <begin position="47"/>
        <end position="68"/>
    </location>
</feature>
<keyword evidence="1" id="KW-1133">Transmembrane helix</keyword>
<organism evidence="2 3">
    <name type="scientific">Tunturiibacter gelidiferens</name>
    <dbReference type="NCBI Taxonomy" id="3069689"/>
    <lineage>
        <taxon>Bacteria</taxon>
        <taxon>Pseudomonadati</taxon>
        <taxon>Acidobacteriota</taxon>
        <taxon>Terriglobia</taxon>
        <taxon>Terriglobales</taxon>
        <taxon>Acidobacteriaceae</taxon>
        <taxon>Tunturiibacter</taxon>
    </lineage>
</organism>
<feature type="transmembrane region" description="Helical" evidence="1">
    <location>
        <begin position="75"/>
        <end position="95"/>
    </location>
</feature>
<protein>
    <submittedName>
        <fullName evidence="2">Uncharacterized protein</fullName>
    </submittedName>
</protein>
<evidence type="ECO:0000256" key="1">
    <source>
        <dbReference type="SAM" id="Phobius"/>
    </source>
</evidence>
<accession>A0A9X0QBL9</accession>
<keyword evidence="3" id="KW-1185">Reference proteome</keyword>
<evidence type="ECO:0000313" key="2">
    <source>
        <dbReference type="EMBL" id="MBB5327275.1"/>
    </source>
</evidence>